<dbReference type="AlphaFoldDB" id="B5W0Z2"/>
<protein>
    <submittedName>
        <fullName evidence="1">Uncharacterized protein</fullName>
    </submittedName>
</protein>
<accession>B5W0Z2</accession>
<evidence type="ECO:0000313" key="1">
    <source>
        <dbReference type="EMBL" id="EDZ94788.1"/>
    </source>
</evidence>
<reference evidence="1 2" key="1">
    <citation type="journal article" date="2011" name="Appl. Environ. Microbiol.">
        <title>Contribution of a Sodium Ion Gradient to Energy Conservation during Fermentation in the Cyanobacterium Arthrospira (Spirulina) maxima CS-328.</title>
        <authorList>
            <person name="Carrieri D."/>
            <person name="Ananyev G."/>
            <person name="Lenz O."/>
            <person name="Bryant D.A."/>
            <person name="Dismukes G.C."/>
        </authorList>
    </citation>
    <scope>NUCLEOTIDE SEQUENCE [LARGE SCALE GENOMIC DNA]</scope>
    <source>
        <strain evidence="1 2">CS-328</strain>
    </source>
</reference>
<organism evidence="1 2">
    <name type="scientific">Limnospira maxima CS-328</name>
    <dbReference type="NCBI Taxonomy" id="513049"/>
    <lineage>
        <taxon>Bacteria</taxon>
        <taxon>Bacillati</taxon>
        <taxon>Cyanobacteriota</taxon>
        <taxon>Cyanophyceae</taxon>
        <taxon>Oscillatoriophycideae</taxon>
        <taxon>Oscillatoriales</taxon>
        <taxon>Sirenicapillariaceae</taxon>
        <taxon>Limnospira</taxon>
    </lineage>
</organism>
<name>B5W0Z2_LIMMA</name>
<gene>
    <name evidence="1" type="ORF">AmaxDRAFT_2432</name>
</gene>
<comment type="caution">
    <text evidence="1">The sequence shown here is derived from an EMBL/GenBank/DDBJ whole genome shotgun (WGS) entry which is preliminary data.</text>
</comment>
<keyword evidence="2" id="KW-1185">Reference proteome</keyword>
<sequence>MQPTPIRFQILELLAQIHLVCGVAGTVLYSQGMAVGV</sequence>
<evidence type="ECO:0000313" key="2">
    <source>
        <dbReference type="Proteomes" id="UP000004061"/>
    </source>
</evidence>
<dbReference type="Proteomes" id="UP000004061">
    <property type="component" value="Unassembled WGS sequence"/>
</dbReference>
<proteinExistence type="predicted"/>
<dbReference type="EMBL" id="ABYK01000015">
    <property type="protein sequence ID" value="EDZ94788.1"/>
    <property type="molecule type" value="Genomic_DNA"/>
</dbReference>